<feature type="compositionally biased region" description="Basic and acidic residues" evidence="1">
    <location>
        <begin position="11"/>
        <end position="24"/>
    </location>
</feature>
<proteinExistence type="predicted"/>
<sequence>MTHVQGNPYGERQEVDHTSLRSASDDIHRVAGHLDDLAKQTFMSAGRHPLSNAGEPGAEFDAEYADLMRVMPQAYASRIEQLYRVANGVIEHSGNHQHAEQANETVVNPTGS</sequence>
<evidence type="ECO:0000256" key="1">
    <source>
        <dbReference type="SAM" id="MobiDB-lite"/>
    </source>
</evidence>
<keyword evidence="3" id="KW-1185">Reference proteome</keyword>
<dbReference type="OrthoDB" id="9921905at2"/>
<dbReference type="Proteomes" id="UP000312512">
    <property type="component" value="Unassembled WGS sequence"/>
</dbReference>
<dbReference type="AlphaFoldDB" id="A0A5C4WHD1"/>
<reference evidence="2 3" key="1">
    <citation type="submission" date="2019-10" db="EMBL/GenBank/DDBJ databases">
        <title>Nonomuraea sp. nov., isolated from Phyllanthus amarus.</title>
        <authorList>
            <person name="Klykleung N."/>
            <person name="Tanasupawat S."/>
        </authorList>
    </citation>
    <scope>NUCLEOTIDE SEQUENCE [LARGE SCALE GENOMIC DNA]</scope>
    <source>
        <strain evidence="2 3">PA1-10</strain>
    </source>
</reference>
<accession>A0A5P9Z308</accession>
<dbReference type="RefSeq" id="WP_139632067.1">
    <property type="nucleotide sequence ID" value="NZ_CP045572.1"/>
</dbReference>
<comment type="caution">
    <text evidence="2">The sequence shown here is derived from an EMBL/GenBank/DDBJ whole genome shotgun (WGS) entry which is preliminary data.</text>
</comment>
<accession>A0A5C4WHD1</accession>
<name>A0A5C4WHD1_9ACTN</name>
<feature type="region of interest" description="Disordered" evidence="1">
    <location>
        <begin position="1"/>
        <end position="24"/>
    </location>
</feature>
<organism evidence="2 3">
    <name type="scientific">Nonomuraea phyllanthi</name>
    <dbReference type="NCBI Taxonomy" id="2219224"/>
    <lineage>
        <taxon>Bacteria</taxon>
        <taxon>Bacillati</taxon>
        <taxon>Actinomycetota</taxon>
        <taxon>Actinomycetes</taxon>
        <taxon>Streptosporangiales</taxon>
        <taxon>Streptosporangiaceae</taxon>
        <taxon>Nonomuraea</taxon>
    </lineage>
</organism>
<evidence type="ECO:0000313" key="3">
    <source>
        <dbReference type="Proteomes" id="UP000312512"/>
    </source>
</evidence>
<gene>
    <name evidence="2" type="ORF">FH608_020000</name>
</gene>
<protein>
    <submittedName>
        <fullName evidence="2">Uncharacterized protein</fullName>
    </submittedName>
</protein>
<evidence type="ECO:0000313" key="2">
    <source>
        <dbReference type="EMBL" id="KAB8193512.1"/>
    </source>
</evidence>
<dbReference type="EMBL" id="VDLX02000007">
    <property type="protein sequence ID" value="KAB8193512.1"/>
    <property type="molecule type" value="Genomic_DNA"/>
</dbReference>